<dbReference type="OrthoDB" id="9804872at2"/>
<keyword evidence="3" id="KW-1185">Reference proteome</keyword>
<dbReference type="InterPro" id="IPR038765">
    <property type="entry name" value="Papain-like_cys_pep_sf"/>
</dbReference>
<organism evidence="2 3">
    <name type="scientific">Hydrocarboniphaga daqingensis</name>
    <dbReference type="NCBI Taxonomy" id="490188"/>
    <lineage>
        <taxon>Bacteria</taxon>
        <taxon>Pseudomonadati</taxon>
        <taxon>Pseudomonadota</taxon>
        <taxon>Gammaproteobacteria</taxon>
        <taxon>Nevskiales</taxon>
        <taxon>Nevskiaceae</taxon>
        <taxon>Hydrocarboniphaga</taxon>
    </lineage>
</organism>
<dbReference type="GO" id="GO:0008233">
    <property type="term" value="F:peptidase activity"/>
    <property type="evidence" value="ECO:0007669"/>
    <property type="project" value="UniProtKB-KW"/>
</dbReference>
<dbReference type="GO" id="GO:0006508">
    <property type="term" value="P:proteolysis"/>
    <property type="evidence" value="ECO:0007669"/>
    <property type="project" value="UniProtKB-KW"/>
</dbReference>
<evidence type="ECO:0000259" key="1">
    <source>
        <dbReference type="SMART" id="SM00460"/>
    </source>
</evidence>
<evidence type="ECO:0000313" key="2">
    <source>
        <dbReference type="EMBL" id="SHG46191.1"/>
    </source>
</evidence>
<dbReference type="Gene3D" id="3.10.620.30">
    <property type="match status" value="1"/>
</dbReference>
<dbReference type="AlphaFoldDB" id="A0A1M5K077"/>
<dbReference type="SUPFAM" id="SSF54001">
    <property type="entry name" value="Cysteine proteinases"/>
    <property type="match status" value="1"/>
</dbReference>
<dbReference type="SMART" id="SM00460">
    <property type="entry name" value="TGc"/>
    <property type="match status" value="1"/>
</dbReference>
<dbReference type="Proteomes" id="UP000199758">
    <property type="component" value="Unassembled WGS sequence"/>
</dbReference>
<sequence>MLIRVGFEMAFDCPQPTPMILTLNVHACRSGDLQEPDRLQTQPAVPLEQYHDAYGNFCTRLVAPQGAFQISSDTVVIDSGLPEPEYPSAREVPVNELPNDTLVYLLPSRYCESDLLLPVAWQLFGSVSPGWWRVQAVCDWVHQHLSFGYAYARPTKTAFEAYNEKLGVCRDYAHLAIAMLRALNIPARYCTTYLGDIGVPKVDAPMDFAGCLEAYVGDAWHFFDPRNGARRIGRIPIARGRDAADVAISTSYGPTTLLRFKVWTDEVG</sequence>
<gene>
    <name evidence="2" type="ORF">SAMN04488068_0297</name>
</gene>
<name>A0A1M5K077_9GAMM</name>
<feature type="domain" description="Transglutaminase-like" evidence="1">
    <location>
        <begin position="161"/>
        <end position="227"/>
    </location>
</feature>
<dbReference type="PANTHER" id="PTHR33490:SF12">
    <property type="entry name" value="BLL5557 PROTEIN"/>
    <property type="match status" value="1"/>
</dbReference>
<dbReference type="RefSeq" id="WP_072892963.1">
    <property type="nucleotide sequence ID" value="NZ_FQWZ01000001.1"/>
</dbReference>
<protein>
    <submittedName>
        <fullName evidence="2">Transglutaminase-like enzyme, putative cysteine protease</fullName>
    </submittedName>
</protein>
<dbReference type="Pfam" id="PF01841">
    <property type="entry name" value="Transglut_core"/>
    <property type="match status" value="1"/>
</dbReference>
<dbReference type="PANTHER" id="PTHR33490">
    <property type="entry name" value="BLR5614 PROTEIN-RELATED"/>
    <property type="match status" value="1"/>
</dbReference>
<accession>A0A1M5K077</accession>
<evidence type="ECO:0000313" key="3">
    <source>
        <dbReference type="Proteomes" id="UP000199758"/>
    </source>
</evidence>
<proteinExistence type="predicted"/>
<reference evidence="2 3" key="1">
    <citation type="submission" date="2016-11" db="EMBL/GenBank/DDBJ databases">
        <authorList>
            <person name="Jaros S."/>
            <person name="Januszkiewicz K."/>
            <person name="Wedrychowicz H."/>
        </authorList>
    </citation>
    <scope>NUCLEOTIDE SEQUENCE [LARGE SCALE GENOMIC DNA]</scope>
    <source>
        <strain evidence="2 3">CGMCC 1.7049</strain>
    </source>
</reference>
<dbReference type="STRING" id="490188.SAMN04488068_0297"/>
<dbReference type="Gene3D" id="2.60.40.2250">
    <property type="match status" value="1"/>
</dbReference>
<dbReference type="InterPro" id="IPR002931">
    <property type="entry name" value="Transglutaminase-like"/>
</dbReference>
<keyword evidence="2" id="KW-0645">Protease</keyword>
<dbReference type="EMBL" id="FQWZ01000001">
    <property type="protein sequence ID" value="SHG46191.1"/>
    <property type="molecule type" value="Genomic_DNA"/>
</dbReference>
<keyword evidence="2" id="KW-0378">Hydrolase</keyword>